<evidence type="ECO:0000256" key="2">
    <source>
        <dbReference type="ARBA" id="ARBA00022525"/>
    </source>
</evidence>
<evidence type="ECO:0000256" key="3">
    <source>
        <dbReference type="ARBA" id="ARBA00022729"/>
    </source>
</evidence>
<evidence type="ECO:0000256" key="4">
    <source>
        <dbReference type="ARBA" id="ARBA00023157"/>
    </source>
</evidence>
<dbReference type="EMBL" id="JADCUA010000018">
    <property type="protein sequence ID" value="KAH9833417.1"/>
    <property type="molecule type" value="Genomic_DNA"/>
</dbReference>
<evidence type="ECO:0000313" key="9">
    <source>
        <dbReference type="Proteomes" id="UP000814176"/>
    </source>
</evidence>
<evidence type="ECO:0000259" key="7">
    <source>
        <dbReference type="PROSITE" id="PS52012"/>
    </source>
</evidence>
<keyword evidence="4" id="KW-1015">Disulfide bond</keyword>
<dbReference type="RefSeq" id="XP_047776157.1">
    <property type="nucleotide sequence ID" value="XM_047916817.1"/>
</dbReference>
<keyword evidence="3 6" id="KW-0732">Signal</keyword>
<accession>A0ABQ8K7Z1</accession>
<proteinExistence type="predicted"/>
<sequence length="196" mass="17973">MKAVLALFALVGAAAAQSSSAAVPTSTAGIDPCILSCVQSAASSAGCSSFTDLTCICSSSAFQTSALACLTANCPATDLAAAQALQSAECAAVSASSSASSATGSAASSALSSASSVLSSVSSAVSSVSSAASRPSSASGSGSSSTHASTSGSASGTSGSASNTSSAGTRVDFAKGGLIGVMVTLVGVAAGAGMVL</sequence>
<gene>
    <name evidence="8" type="ORF">C8Q71DRAFT_181706</name>
</gene>
<name>A0ABQ8K7Z1_9APHY</name>
<feature type="domain" description="CFEM" evidence="7">
    <location>
        <begin position="3"/>
        <end position="117"/>
    </location>
</feature>
<dbReference type="Proteomes" id="UP000814176">
    <property type="component" value="Unassembled WGS sequence"/>
</dbReference>
<reference evidence="8 9" key="1">
    <citation type="journal article" date="2021" name="Environ. Microbiol.">
        <title>Gene family expansions and transcriptome signatures uncover fungal adaptations to wood decay.</title>
        <authorList>
            <person name="Hage H."/>
            <person name="Miyauchi S."/>
            <person name="Viragh M."/>
            <person name="Drula E."/>
            <person name="Min B."/>
            <person name="Chaduli D."/>
            <person name="Navarro D."/>
            <person name="Favel A."/>
            <person name="Norest M."/>
            <person name="Lesage-Meessen L."/>
            <person name="Balint B."/>
            <person name="Merenyi Z."/>
            <person name="de Eugenio L."/>
            <person name="Morin E."/>
            <person name="Martinez A.T."/>
            <person name="Baldrian P."/>
            <person name="Stursova M."/>
            <person name="Martinez M.J."/>
            <person name="Novotny C."/>
            <person name="Magnuson J.K."/>
            <person name="Spatafora J.W."/>
            <person name="Maurice S."/>
            <person name="Pangilinan J."/>
            <person name="Andreopoulos W."/>
            <person name="LaButti K."/>
            <person name="Hundley H."/>
            <person name="Na H."/>
            <person name="Kuo A."/>
            <person name="Barry K."/>
            <person name="Lipzen A."/>
            <person name="Henrissat B."/>
            <person name="Riley R."/>
            <person name="Ahrendt S."/>
            <person name="Nagy L.G."/>
            <person name="Grigoriev I.V."/>
            <person name="Martin F."/>
            <person name="Rosso M.N."/>
        </authorList>
    </citation>
    <scope>NUCLEOTIDE SEQUENCE [LARGE SCALE GENOMIC DNA]</scope>
    <source>
        <strain evidence="8 9">CIRM-BRFM 1785</strain>
    </source>
</reference>
<keyword evidence="2" id="KW-0964">Secreted</keyword>
<dbReference type="PROSITE" id="PS52012">
    <property type="entry name" value="CFEM"/>
    <property type="match status" value="1"/>
</dbReference>
<feature type="chain" id="PRO_5046694548" description="CFEM domain-containing protein" evidence="6">
    <location>
        <begin position="17"/>
        <end position="196"/>
    </location>
</feature>
<evidence type="ECO:0000256" key="6">
    <source>
        <dbReference type="SAM" id="SignalP"/>
    </source>
</evidence>
<dbReference type="GeneID" id="71997549"/>
<protein>
    <recommendedName>
        <fullName evidence="7">CFEM domain-containing protein</fullName>
    </recommendedName>
</protein>
<organism evidence="8 9">
    <name type="scientific">Rhodofomes roseus</name>
    <dbReference type="NCBI Taxonomy" id="34475"/>
    <lineage>
        <taxon>Eukaryota</taxon>
        <taxon>Fungi</taxon>
        <taxon>Dikarya</taxon>
        <taxon>Basidiomycota</taxon>
        <taxon>Agaricomycotina</taxon>
        <taxon>Agaricomycetes</taxon>
        <taxon>Polyporales</taxon>
        <taxon>Rhodofomes</taxon>
    </lineage>
</organism>
<evidence type="ECO:0000256" key="5">
    <source>
        <dbReference type="SAM" id="MobiDB-lite"/>
    </source>
</evidence>
<feature type="region of interest" description="Disordered" evidence="5">
    <location>
        <begin position="131"/>
        <end position="166"/>
    </location>
</feature>
<evidence type="ECO:0000256" key="1">
    <source>
        <dbReference type="ARBA" id="ARBA00004613"/>
    </source>
</evidence>
<feature type="signal peptide" evidence="6">
    <location>
        <begin position="1"/>
        <end position="16"/>
    </location>
</feature>
<keyword evidence="9" id="KW-1185">Reference proteome</keyword>
<evidence type="ECO:0000313" key="8">
    <source>
        <dbReference type="EMBL" id="KAH9833417.1"/>
    </source>
</evidence>
<dbReference type="Pfam" id="PF05730">
    <property type="entry name" value="CFEM"/>
    <property type="match status" value="1"/>
</dbReference>
<dbReference type="InterPro" id="IPR008427">
    <property type="entry name" value="Extracellular_membr_CFEM_dom"/>
</dbReference>
<comment type="subcellular location">
    <subcellularLocation>
        <location evidence="1">Secreted</location>
    </subcellularLocation>
</comment>
<comment type="caution">
    <text evidence="8">The sequence shown here is derived from an EMBL/GenBank/DDBJ whole genome shotgun (WGS) entry which is preliminary data.</text>
</comment>